<dbReference type="RefSeq" id="WP_202999667.1">
    <property type="nucleotide sequence ID" value="NZ_JADWYU010000025.1"/>
</dbReference>
<dbReference type="EMBL" id="JAEACQ010000126">
    <property type="protein sequence ID" value="MBL7626304.1"/>
    <property type="molecule type" value="Genomic_DNA"/>
</dbReference>
<sequence length="135" mass="14731">MTDTRQPGAAPPARDAGPTEFPFELPRGLVGPDGTVHREGTMRLATAYDEIEPIKDPRVRANPGYLVVILLARVINQLGTLEHVNTNTIEHLYAADLAYLQDLYQRINLTGSSRFQVACPHCDGDFEVETSGLGG</sequence>
<dbReference type="AlphaFoldDB" id="A0A937RF76"/>
<protein>
    <recommendedName>
        <fullName evidence="4">Secreted protein</fullName>
    </recommendedName>
</protein>
<feature type="compositionally biased region" description="Low complexity" evidence="1">
    <location>
        <begin position="7"/>
        <end position="18"/>
    </location>
</feature>
<organism evidence="2 3">
    <name type="scientific">Frankia nepalensis</name>
    <dbReference type="NCBI Taxonomy" id="1836974"/>
    <lineage>
        <taxon>Bacteria</taxon>
        <taxon>Bacillati</taxon>
        <taxon>Actinomycetota</taxon>
        <taxon>Actinomycetes</taxon>
        <taxon>Frankiales</taxon>
        <taxon>Frankiaceae</taxon>
        <taxon>Frankia</taxon>
    </lineage>
</organism>
<evidence type="ECO:0008006" key="4">
    <source>
        <dbReference type="Google" id="ProtNLM"/>
    </source>
</evidence>
<evidence type="ECO:0000313" key="2">
    <source>
        <dbReference type="EMBL" id="MBL7626304.1"/>
    </source>
</evidence>
<proteinExistence type="predicted"/>
<evidence type="ECO:0000256" key="1">
    <source>
        <dbReference type="SAM" id="MobiDB-lite"/>
    </source>
</evidence>
<dbReference type="Proteomes" id="UP000604475">
    <property type="component" value="Unassembled WGS sequence"/>
</dbReference>
<accession>A0A937RF76</accession>
<name>A0A937RF76_9ACTN</name>
<feature type="region of interest" description="Disordered" evidence="1">
    <location>
        <begin position="1"/>
        <end position="21"/>
    </location>
</feature>
<keyword evidence="3" id="KW-1185">Reference proteome</keyword>
<reference evidence="2" key="1">
    <citation type="submission" date="2020-12" db="EMBL/GenBank/DDBJ databases">
        <title>Genomic characterization of non-nitrogen-fixing Frankia strains.</title>
        <authorList>
            <person name="Carlos-Shanley C."/>
            <person name="Guerra T."/>
            <person name="Hahn D."/>
        </authorList>
    </citation>
    <scope>NUCLEOTIDE SEQUENCE</scope>
    <source>
        <strain evidence="2">CN6</strain>
    </source>
</reference>
<comment type="caution">
    <text evidence="2">The sequence shown here is derived from an EMBL/GenBank/DDBJ whole genome shotgun (WGS) entry which is preliminary data.</text>
</comment>
<evidence type="ECO:0000313" key="3">
    <source>
        <dbReference type="Proteomes" id="UP000604475"/>
    </source>
</evidence>
<gene>
    <name evidence="2" type="ORF">I7412_03760</name>
</gene>